<dbReference type="Pfam" id="PF02627">
    <property type="entry name" value="CMD"/>
    <property type="match status" value="1"/>
</dbReference>
<gene>
    <name evidence="2" type="ORF">EV675_5931</name>
</gene>
<feature type="domain" description="Carboxymuconolactone decarboxylase-like" evidence="1">
    <location>
        <begin position="44"/>
        <end position="121"/>
    </location>
</feature>
<dbReference type="RefSeq" id="WP_130362242.1">
    <property type="nucleotide sequence ID" value="NZ_SGXC01000004.1"/>
</dbReference>
<dbReference type="Proteomes" id="UP000292445">
    <property type="component" value="Unassembled WGS sequence"/>
</dbReference>
<organism evidence="2 3">
    <name type="scientific">Pigmentiphaga kullae</name>
    <dbReference type="NCBI Taxonomy" id="151784"/>
    <lineage>
        <taxon>Bacteria</taxon>
        <taxon>Pseudomonadati</taxon>
        <taxon>Pseudomonadota</taxon>
        <taxon>Betaproteobacteria</taxon>
        <taxon>Burkholderiales</taxon>
        <taxon>Alcaligenaceae</taxon>
        <taxon>Pigmentiphaga</taxon>
    </lineage>
</organism>
<dbReference type="OrthoDB" id="5987308at2"/>
<dbReference type="PANTHER" id="PTHR34846">
    <property type="entry name" value="4-CARBOXYMUCONOLACTONE DECARBOXYLASE FAMILY PROTEIN (AFU_ORTHOLOGUE AFUA_6G11590)"/>
    <property type="match status" value="1"/>
</dbReference>
<protein>
    <submittedName>
        <fullName evidence="2">4-carboxymuconolactone decarboxylase</fullName>
    </submittedName>
</protein>
<dbReference type="GO" id="GO:0051920">
    <property type="term" value="F:peroxiredoxin activity"/>
    <property type="evidence" value="ECO:0007669"/>
    <property type="project" value="InterPro"/>
</dbReference>
<reference evidence="2 3" key="1">
    <citation type="submission" date="2019-02" db="EMBL/GenBank/DDBJ databases">
        <title>Genomic Encyclopedia of Type Strains, Phase IV (KMG-IV): sequencing the most valuable type-strain genomes for metagenomic binning, comparative biology and taxonomic classification.</title>
        <authorList>
            <person name="Goeker M."/>
        </authorList>
    </citation>
    <scope>NUCLEOTIDE SEQUENCE [LARGE SCALE GENOMIC DNA]</scope>
    <source>
        <strain evidence="2 3">K24</strain>
    </source>
</reference>
<comment type="caution">
    <text evidence="2">The sequence shown here is derived from an EMBL/GenBank/DDBJ whole genome shotgun (WGS) entry which is preliminary data.</text>
</comment>
<accession>A0A4Q7N783</accession>
<dbReference type="SUPFAM" id="SSF69118">
    <property type="entry name" value="AhpD-like"/>
    <property type="match status" value="1"/>
</dbReference>
<dbReference type="InterPro" id="IPR029032">
    <property type="entry name" value="AhpD-like"/>
</dbReference>
<keyword evidence="3" id="KW-1185">Reference proteome</keyword>
<name>A0A4Q7N783_9BURK</name>
<dbReference type="PANTHER" id="PTHR34846:SF11">
    <property type="entry name" value="4-CARBOXYMUCONOLACTONE DECARBOXYLASE FAMILY PROTEIN (AFU_ORTHOLOGUE AFUA_6G11590)"/>
    <property type="match status" value="1"/>
</dbReference>
<dbReference type="AlphaFoldDB" id="A0A4Q7N783"/>
<dbReference type="EMBL" id="SGXC01000004">
    <property type="protein sequence ID" value="RZS77203.1"/>
    <property type="molecule type" value="Genomic_DNA"/>
</dbReference>
<proteinExistence type="predicted"/>
<evidence type="ECO:0000313" key="3">
    <source>
        <dbReference type="Proteomes" id="UP000292445"/>
    </source>
</evidence>
<evidence type="ECO:0000313" key="2">
    <source>
        <dbReference type="EMBL" id="RZS77203.1"/>
    </source>
</evidence>
<dbReference type="Gene3D" id="1.20.1290.10">
    <property type="entry name" value="AhpD-like"/>
    <property type="match status" value="1"/>
</dbReference>
<sequence>MQEPRFPRIPSEQMDPRQQEVAASIASGPRGEVKGPFLALLHHPDLADHLQQLGEHLRFGTGLPPELIELAVLITARHWDCQYEWFAHQRIALNTTALDPAVIDAIAHGKPLPGMPDEQRAACDFCTELLRAGEPGQRAYDAILHRYGRRGVLDLLALCGYYGLLAMVLNTARIPLPDGTPAPLPPKRRP</sequence>
<evidence type="ECO:0000259" key="1">
    <source>
        <dbReference type="Pfam" id="PF02627"/>
    </source>
</evidence>
<dbReference type="InterPro" id="IPR003779">
    <property type="entry name" value="CMD-like"/>
</dbReference>